<evidence type="ECO:0000313" key="1">
    <source>
        <dbReference type="EMBL" id="KAK4037628.1"/>
    </source>
</evidence>
<accession>A0ABR0B7G3</accession>
<comment type="caution">
    <text evidence="1">The sequence shown here is derived from an EMBL/GenBank/DDBJ whole genome shotgun (WGS) entry which is preliminary data.</text>
</comment>
<dbReference type="EMBL" id="JAOYFB010000040">
    <property type="protein sequence ID" value="KAK4037628.1"/>
    <property type="molecule type" value="Genomic_DNA"/>
</dbReference>
<keyword evidence="2" id="KW-1185">Reference proteome</keyword>
<evidence type="ECO:0000313" key="2">
    <source>
        <dbReference type="Proteomes" id="UP001234178"/>
    </source>
</evidence>
<protein>
    <submittedName>
        <fullName evidence="1">Uncharacterized protein</fullName>
    </submittedName>
</protein>
<proteinExistence type="predicted"/>
<gene>
    <name evidence="1" type="ORF">OUZ56_029659</name>
</gene>
<reference evidence="1 2" key="1">
    <citation type="journal article" date="2023" name="Nucleic Acids Res.">
        <title>The hologenome of Daphnia magna reveals possible DNA methylation and microbiome-mediated evolution of the host genome.</title>
        <authorList>
            <person name="Chaturvedi A."/>
            <person name="Li X."/>
            <person name="Dhandapani V."/>
            <person name="Marshall H."/>
            <person name="Kissane S."/>
            <person name="Cuenca-Cambronero M."/>
            <person name="Asole G."/>
            <person name="Calvet F."/>
            <person name="Ruiz-Romero M."/>
            <person name="Marangio P."/>
            <person name="Guigo R."/>
            <person name="Rago D."/>
            <person name="Mirbahai L."/>
            <person name="Eastwood N."/>
            <person name="Colbourne J.K."/>
            <person name="Zhou J."/>
            <person name="Mallon E."/>
            <person name="Orsini L."/>
        </authorList>
    </citation>
    <scope>NUCLEOTIDE SEQUENCE [LARGE SCALE GENOMIC DNA]</scope>
    <source>
        <strain evidence="1">LRV0_1</strain>
    </source>
</reference>
<sequence length="94" mass="10788">MIILEKISKNRRIIKRNFCYLPYHNTKKIPTGKDYVQLSNLGVGLKEVSVFIDATAKELRDVIFRTYPPLSGHQYVYGKLFCNTLPASLLLDPT</sequence>
<organism evidence="1 2">
    <name type="scientific">Daphnia magna</name>
    <dbReference type="NCBI Taxonomy" id="35525"/>
    <lineage>
        <taxon>Eukaryota</taxon>
        <taxon>Metazoa</taxon>
        <taxon>Ecdysozoa</taxon>
        <taxon>Arthropoda</taxon>
        <taxon>Crustacea</taxon>
        <taxon>Branchiopoda</taxon>
        <taxon>Diplostraca</taxon>
        <taxon>Cladocera</taxon>
        <taxon>Anomopoda</taxon>
        <taxon>Daphniidae</taxon>
        <taxon>Daphnia</taxon>
    </lineage>
</organism>
<name>A0ABR0B7G3_9CRUS</name>
<dbReference type="Proteomes" id="UP001234178">
    <property type="component" value="Unassembled WGS sequence"/>
</dbReference>